<evidence type="ECO:0000313" key="3">
    <source>
        <dbReference type="EMBL" id="KUI71191.1"/>
    </source>
</evidence>
<feature type="region of interest" description="Disordered" evidence="1">
    <location>
        <begin position="299"/>
        <end position="347"/>
    </location>
</feature>
<keyword evidence="2" id="KW-1133">Transmembrane helix</keyword>
<dbReference type="EMBL" id="CM003104">
    <property type="protein sequence ID" value="KUI71191.1"/>
    <property type="molecule type" value="Genomic_DNA"/>
</dbReference>
<feature type="compositionally biased region" description="Polar residues" evidence="1">
    <location>
        <begin position="327"/>
        <end position="336"/>
    </location>
</feature>
<feature type="transmembrane region" description="Helical" evidence="2">
    <location>
        <begin position="212"/>
        <end position="234"/>
    </location>
</feature>
<reference evidence="3" key="1">
    <citation type="submission" date="2014-12" db="EMBL/GenBank/DDBJ databases">
        <title>Genome Sequence of Valsa Canker Pathogens Uncovers a Specific Adaption of Colonization on Woody Bark.</title>
        <authorList>
            <person name="Yin Z."/>
            <person name="Liu H."/>
            <person name="Gao X."/>
            <person name="Li Z."/>
            <person name="Song N."/>
            <person name="Ke X."/>
            <person name="Dai Q."/>
            <person name="Wu Y."/>
            <person name="Sun Y."/>
            <person name="Xu J.-R."/>
            <person name="Kang Z.K."/>
            <person name="Wang L."/>
            <person name="Huang L."/>
        </authorList>
    </citation>
    <scope>NUCLEOTIDE SEQUENCE [LARGE SCALE GENOMIC DNA]</scope>
    <source>
        <strain evidence="3">03-8</strain>
    </source>
</reference>
<name>A0A194W3T3_CYTMA</name>
<evidence type="ECO:0000256" key="2">
    <source>
        <dbReference type="SAM" id="Phobius"/>
    </source>
</evidence>
<evidence type="ECO:0000313" key="4">
    <source>
        <dbReference type="Proteomes" id="UP000078559"/>
    </source>
</evidence>
<keyword evidence="4" id="KW-1185">Reference proteome</keyword>
<sequence>MGLNPDIANGTCYYAYNRAAGSELVPCGNSGIANVACCFGGDYCDSSSSCYDNDTGNSYLAGCTDPEYTDSSCPWKSDEFADQEWVGIIRCDAIDKTADEWAWAGCSVPTSAYTSLERLGSCDCTSKATLFRDRQALLRHASVPRTVGGTISWVSGYEVTAATTTPGLSSPASTGLSAGTASSTGSGAAFASATGAAASTTGSGSLSAGVRAGIAVGSVGAALSVLAVAVMAVLHRRRRRGNGSGGEGGDILPTASAGPGVEPYQSQVTVAQTLNGAGRMPPPAYSGYKTELPADESVMPKSLQTRSPHPGLTPEMSQSEFEDRPMSTVSELSSSPDMGKRSRMGDPVYHTMASIAELQG</sequence>
<proteinExistence type="predicted"/>
<gene>
    <name evidence="3" type="ORF">VM1G_06994</name>
</gene>
<feature type="region of interest" description="Disordered" evidence="1">
    <location>
        <begin position="239"/>
        <end position="262"/>
    </location>
</feature>
<keyword evidence="2" id="KW-0812">Transmembrane</keyword>
<protein>
    <recommendedName>
        <fullName evidence="5">Carcinoembryonic antigen-related cell adhesion molecule 1</fullName>
    </recommendedName>
</protein>
<dbReference type="OrthoDB" id="4148662at2759"/>
<evidence type="ECO:0000256" key="1">
    <source>
        <dbReference type="SAM" id="MobiDB-lite"/>
    </source>
</evidence>
<dbReference type="Proteomes" id="UP000078559">
    <property type="component" value="Chromosome 7"/>
</dbReference>
<organism evidence="3 4">
    <name type="scientific">Cytospora mali</name>
    <name type="common">Apple Valsa canker fungus</name>
    <name type="synonym">Valsa mali</name>
    <dbReference type="NCBI Taxonomy" id="578113"/>
    <lineage>
        <taxon>Eukaryota</taxon>
        <taxon>Fungi</taxon>
        <taxon>Dikarya</taxon>
        <taxon>Ascomycota</taxon>
        <taxon>Pezizomycotina</taxon>
        <taxon>Sordariomycetes</taxon>
        <taxon>Sordariomycetidae</taxon>
        <taxon>Diaporthales</taxon>
        <taxon>Cytosporaceae</taxon>
        <taxon>Cytospora</taxon>
    </lineage>
</organism>
<keyword evidence="2" id="KW-0472">Membrane</keyword>
<evidence type="ECO:0008006" key="5">
    <source>
        <dbReference type="Google" id="ProtNLM"/>
    </source>
</evidence>
<accession>A0A194W3T3</accession>
<dbReference type="AlphaFoldDB" id="A0A194W3T3"/>